<evidence type="ECO:0000313" key="3">
    <source>
        <dbReference type="Proteomes" id="UP001363622"/>
    </source>
</evidence>
<organism evidence="2 3">
    <name type="scientific">Phyllosticta citriasiana</name>
    <dbReference type="NCBI Taxonomy" id="595635"/>
    <lineage>
        <taxon>Eukaryota</taxon>
        <taxon>Fungi</taxon>
        <taxon>Dikarya</taxon>
        <taxon>Ascomycota</taxon>
        <taxon>Pezizomycotina</taxon>
        <taxon>Dothideomycetes</taxon>
        <taxon>Dothideomycetes incertae sedis</taxon>
        <taxon>Botryosphaeriales</taxon>
        <taxon>Phyllostictaceae</taxon>
        <taxon>Phyllosticta</taxon>
    </lineage>
</organism>
<keyword evidence="3" id="KW-1185">Reference proteome</keyword>
<sequence>MADIILSIYPTQILRLHHQSLSTTTTSTMRASIFITFISAIVGANACALYMDCKCHDSTTGQQDDGTTQAACKYYNSNYAANYEYTPQLHHQCTVIKETSGPINNCEWDKACKMAGGPNMYQYCWNKFPF</sequence>
<protein>
    <recommendedName>
        <fullName evidence="4">Secreted protein</fullName>
    </recommendedName>
</protein>
<keyword evidence="1" id="KW-0812">Transmembrane</keyword>
<keyword evidence="1" id="KW-0472">Membrane</keyword>
<proteinExistence type="predicted"/>
<feature type="transmembrane region" description="Helical" evidence="1">
    <location>
        <begin position="31"/>
        <end position="51"/>
    </location>
</feature>
<dbReference type="Proteomes" id="UP001363622">
    <property type="component" value="Unassembled WGS sequence"/>
</dbReference>
<evidence type="ECO:0000256" key="1">
    <source>
        <dbReference type="SAM" id="Phobius"/>
    </source>
</evidence>
<gene>
    <name evidence="2" type="ORF">IWZ03DRAFT_8794</name>
</gene>
<accession>A0ABR1KY06</accession>
<keyword evidence="1" id="KW-1133">Transmembrane helix</keyword>
<comment type="caution">
    <text evidence="2">The sequence shown here is derived from an EMBL/GenBank/DDBJ whole genome shotgun (WGS) entry which is preliminary data.</text>
</comment>
<evidence type="ECO:0000313" key="2">
    <source>
        <dbReference type="EMBL" id="KAK7523682.1"/>
    </source>
</evidence>
<name>A0ABR1KY06_9PEZI</name>
<dbReference type="EMBL" id="JBBPHU010000001">
    <property type="protein sequence ID" value="KAK7523682.1"/>
    <property type="molecule type" value="Genomic_DNA"/>
</dbReference>
<reference evidence="2 3" key="1">
    <citation type="submission" date="2024-04" db="EMBL/GenBank/DDBJ databases">
        <title>Phyllosticta paracitricarpa is synonymous to the EU quarantine fungus P. citricarpa based on phylogenomic analyses.</title>
        <authorList>
            <consortium name="Lawrence Berkeley National Laboratory"/>
            <person name="Van Ingen-Buijs V.A."/>
            <person name="Van Westerhoven A.C."/>
            <person name="Haridas S."/>
            <person name="Skiadas P."/>
            <person name="Martin F."/>
            <person name="Groenewald J.Z."/>
            <person name="Crous P.W."/>
            <person name="Seidl M.F."/>
        </authorList>
    </citation>
    <scope>NUCLEOTIDE SEQUENCE [LARGE SCALE GENOMIC DNA]</scope>
    <source>
        <strain evidence="2 3">CBS 123371</strain>
    </source>
</reference>
<evidence type="ECO:0008006" key="4">
    <source>
        <dbReference type="Google" id="ProtNLM"/>
    </source>
</evidence>